<dbReference type="InterPro" id="IPR021458">
    <property type="entry name" value="Rv0495c"/>
</dbReference>
<sequence>MSIISVEHVLVDKAVIQAFFSCDLSMCRGACCVEGELGAPVSPVEAGELETLAEELRDRLSEHHLRFLRRHGALERYRGELYTRTIDGGACVFAFEREGVTLCAIEDAQLAGRMTTGKPVSCRLFPIRVRKKFGLDYLVYEQHAMCRHARSEGTAREVPLVDFLQPVLEERYGAAWYQRLKDLSANSPMTHA</sequence>
<gene>
    <name evidence="2" type="ORF">INT08_08225</name>
</gene>
<evidence type="ECO:0000313" key="2">
    <source>
        <dbReference type="EMBL" id="MBF0637154.1"/>
    </source>
</evidence>
<dbReference type="EMBL" id="JADGII010000013">
    <property type="protein sequence ID" value="MBF0637154.1"/>
    <property type="molecule type" value="Genomic_DNA"/>
</dbReference>
<name>A0ABR9XT71_9CHLB</name>
<accession>A0ABR9XT71</accession>
<dbReference type="Proteomes" id="UP000619838">
    <property type="component" value="Unassembled WGS sequence"/>
</dbReference>
<proteinExistence type="inferred from homology"/>
<organism evidence="2 3">
    <name type="scientific">Prosthecochloris ethylica</name>
    <dbReference type="NCBI Taxonomy" id="2743976"/>
    <lineage>
        <taxon>Bacteria</taxon>
        <taxon>Pseudomonadati</taxon>
        <taxon>Chlorobiota</taxon>
        <taxon>Chlorobiia</taxon>
        <taxon>Chlorobiales</taxon>
        <taxon>Chlorobiaceae</taxon>
        <taxon>Prosthecochloris</taxon>
    </lineage>
</organism>
<protein>
    <submittedName>
        <fullName evidence="2">DUF3109 family protein</fullName>
    </submittedName>
</protein>
<evidence type="ECO:0000256" key="1">
    <source>
        <dbReference type="ARBA" id="ARBA00093770"/>
    </source>
</evidence>
<comment type="caution">
    <text evidence="2">The sequence shown here is derived from an EMBL/GenBank/DDBJ whole genome shotgun (WGS) entry which is preliminary data.</text>
</comment>
<dbReference type="Pfam" id="PF11307">
    <property type="entry name" value="DUF3109"/>
    <property type="match status" value="1"/>
</dbReference>
<dbReference type="RefSeq" id="WP_114608140.1">
    <property type="nucleotide sequence ID" value="NZ_JABVZQ010000012.1"/>
</dbReference>
<keyword evidence="3" id="KW-1185">Reference proteome</keyword>
<reference evidence="2 3" key="1">
    <citation type="journal article" date="2020" name="Microorganisms">
        <title>Simultaneous Genome Sequencing of Prosthecochloris ethylica and Desulfuromonas acetoxidans within a Syntrophic Mixture Reveals Unique Pili and Protein Interactions.</title>
        <authorList>
            <person name="Kyndt J.A."/>
            <person name="Van Beeumen J.J."/>
            <person name="Meyer T.E."/>
        </authorList>
    </citation>
    <scope>NUCLEOTIDE SEQUENCE [LARGE SCALE GENOMIC DNA]</scope>
    <source>
        <strain evidence="2 3">N3</strain>
    </source>
</reference>
<comment type="similarity">
    <text evidence="1">Belongs to the Rv0495c family.</text>
</comment>
<evidence type="ECO:0000313" key="3">
    <source>
        <dbReference type="Proteomes" id="UP000619838"/>
    </source>
</evidence>